<comment type="caution">
    <text evidence="8">The sequence shown here is derived from an EMBL/GenBank/DDBJ whole genome shotgun (WGS) entry which is preliminary data.</text>
</comment>
<feature type="compositionally biased region" description="Low complexity" evidence="6">
    <location>
        <begin position="36"/>
        <end position="55"/>
    </location>
</feature>
<feature type="region of interest" description="Disordered" evidence="6">
    <location>
        <begin position="358"/>
        <end position="385"/>
    </location>
</feature>
<evidence type="ECO:0000256" key="4">
    <source>
        <dbReference type="ARBA" id="ARBA00022833"/>
    </source>
</evidence>
<evidence type="ECO:0000256" key="1">
    <source>
        <dbReference type="ARBA" id="ARBA00004123"/>
    </source>
</evidence>
<evidence type="ECO:0000259" key="7">
    <source>
        <dbReference type="PROSITE" id="PS50171"/>
    </source>
</evidence>
<dbReference type="InterPro" id="IPR036236">
    <property type="entry name" value="Znf_C2H2_sf"/>
</dbReference>
<evidence type="ECO:0000256" key="3">
    <source>
        <dbReference type="ARBA" id="ARBA00022771"/>
    </source>
</evidence>
<evidence type="ECO:0000313" key="8">
    <source>
        <dbReference type="EMBL" id="KAK2838601.1"/>
    </source>
</evidence>
<dbReference type="InterPro" id="IPR000690">
    <property type="entry name" value="Matrin/U1-C_Znf_C2H2"/>
</dbReference>
<feature type="compositionally biased region" description="Polar residues" evidence="6">
    <location>
        <begin position="120"/>
        <end position="136"/>
    </location>
</feature>
<dbReference type="InterPro" id="IPR035979">
    <property type="entry name" value="RBD_domain_sf"/>
</dbReference>
<accession>A0AA88MLA0</accession>
<dbReference type="InterPro" id="IPR012677">
    <property type="entry name" value="Nucleotide-bd_a/b_plait_sf"/>
</dbReference>
<evidence type="ECO:0000256" key="2">
    <source>
        <dbReference type="ARBA" id="ARBA00022723"/>
    </source>
</evidence>
<evidence type="ECO:0000256" key="5">
    <source>
        <dbReference type="ARBA" id="ARBA00023242"/>
    </source>
</evidence>
<feature type="compositionally biased region" description="Basic and acidic residues" evidence="6">
    <location>
        <begin position="656"/>
        <end position="673"/>
    </location>
</feature>
<feature type="compositionally biased region" description="Low complexity" evidence="6">
    <location>
        <begin position="107"/>
        <end position="119"/>
    </location>
</feature>
<keyword evidence="2" id="KW-0479">Metal-binding</keyword>
<dbReference type="GO" id="GO:0003676">
    <property type="term" value="F:nucleic acid binding"/>
    <property type="evidence" value="ECO:0007669"/>
    <property type="project" value="InterPro"/>
</dbReference>
<feature type="compositionally biased region" description="Low complexity" evidence="6">
    <location>
        <begin position="804"/>
        <end position="813"/>
    </location>
</feature>
<feature type="domain" description="Matrin-type" evidence="7">
    <location>
        <begin position="860"/>
        <end position="891"/>
    </location>
</feature>
<comment type="subcellular location">
    <subcellularLocation>
        <location evidence="1">Nucleus</location>
    </subcellularLocation>
</comment>
<protein>
    <recommendedName>
        <fullName evidence="7">Matrin-type domain-containing protein</fullName>
    </recommendedName>
</protein>
<gene>
    <name evidence="8" type="ORF">Q7C36_013415</name>
</gene>
<dbReference type="GO" id="GO:0008270">
    <property type="term" value="F:zinc ion binding"/>
    <property type="evidence" value="ECO:0007669"/>
    <property type="project" value="UniProtKB-KW"/>
</dbReference>
<feature type="region of interest" description="Disordered" evidence="6">
    <location>
        <begin position="602"/>
        <end position="673"/>
    </location>
</feature>
<feature type="compositionally biased region" description="Polar residues" evidence="6">
    <location>
        <begin position="490"/>
        <end position="501"/>
    </location>
</feature>
<sequence length="907" mass="102120">MSQKYPYTNRGDDFLSHQDMYANSYRRQSNTHRPSVRSSSQEQTRSTTSSIRTVDSPVHVPGKALSFLHSCGLDSSDIAHLAEIPEHLFTVETLSSLLLQIKERKLSSTSSSRPSTSLTFDNSSTNAWEGGSHNTTVEYPIDRPALPVYPLPPEQVQPWQDRWGNPRQKASSKSSSGPDYSVSKDTNRYHNTIQSPEASSRSFVDSRPRPLLSLKLEPPVVGPSRKEASDFDCKIPPAFPHVCRLCDISVRSTKDWFSHVRGNQHVRSQLELLKKYPKWAQTVDFEKRTESSEVYKVPTRTEASDFNGVVPPVFPYLCVLCNITVFSEKDWSAHVTGGQHAQSQLDLMAKYPEWDGTVKSSRRPDGYNPTGISGGTSKENTSDIKMPEEKNELCSRVLSFTPLPVGDGITAELTAIAKRFGSVKKSLFLPNRGYVEMTCLAEAKKVVEHYSANQLKLKGKLIQVAYSYEYNSLRQAEVNDKPQSRRSHTQKTFSPDNIQQDSPSPRRRRSSEKTHCSPKRRHSSDRTRCSPKRQHSSETTHSSPKRRRSSEKTHSSRSHQVKDGEDSQKSKENTRTSSNPAVKAETDRDLEGFEVIAGEGEELVHAIDDYEPTTSNPDNLPSEPMDVTDIHTKEELNTGENSPHSDTSETSNCLKEGQKLHQHKEQEIKEEDHDFPKILENCVTLDELMEEDSSDCQESNEGKALIPKTETFSNVLEVRNLPSAKDYIEEEPQTINITKEKPTEEKALSLPQKEGVKVKAEFCENTDEFNKEHTKRNNTDTKESQNAELKTVKVESNINGPPTASSSVASSADVSEKRQEPTKASTPPTGSVRKLETTTDVLGPYEPNVPVGVEFLKMGYYCRVCFLFYSNEDNAKKVHCSSQAHYEKLKRQLEKEKTKAQSNRKKN</sequence>
<evidence type="ECO:0000313" key="9">
    <source>
        <dbReference type="Proteomes" id="UP001187315"/>
    </source>
</evidence>
<feature type="region of interest" description="Disordered" evidence="6">
    <location>
        <begin position="767"/>
        <end position="838"/>
    </location>
</feature>
<feature type="compositionally biased region" description="Polar residues" evidence="6">
    <location>
        <begin position="168"/>
        <end position="178"/>
    </location>
</feature>
<dbReference type="AlphaFoldDB" id="A0AA88MLA0"/>
<dbReference type="SUPFAM" id="SSF57667">
    <property type="entry name" value="beta-beta-alpha zinc fingers"/>
    <property type="match status" value="1"/>
</dbReference>
<dbReference type="InterPro" id="IPR003604">
    <property type="entry name" value="Matrin/U1-like-C_Znf_C2H2"/>
</dbReference>
<name>A0AA88MLA0_TACVA</name>
<dbReference type="SMART" id="SM00451">
    <property type="entry name" value="ZnF_U1"/>
    <property type="match status" value="3"/>
</dbReference>
<feature type="region of interest" description="Disordered" evidence="6">
    <location>
        <begin position="476"/>
        <end position="589"/>
    </location>
</feature>
<reference evidence="8" key="1">
    <citation type="submission" date="2023-08" db="EMBL/GenBank/DDBJ databases">
        <title>Pelteobagrus vachellii genome.</title>
        <authorList>
            <person name="Liu H."/>
        </authorList>
    </citation>
    <scope>NUCLEOTIDE SEQUENCE</scope>
    <source>
        <strain evidence="8">PRFRI_2022a</strain>
        <tissue evidence="8">Muscle</tissue>
    </source>
</reference>
<feature type="compositionally biased region" description="Basic residues" evidence="6">
    <location>
        <begin position="505"/>
        <end position="534"/>
    </location>
</feature>
<keyword evidence="9" id="KW-1185">Reference proteome</keyword>
<feature type="compositionally biased region" description="Polar residues" evidence="6">
    <location>
        <begin position="794"/>
        <end position="803"/>
    </location>
</feature>
<organism evidence="8 9">
    <name type="scientific">Tachysurus vachellii</name>
    <name type="common">Darkbarbel catfish</name>
    <name type="synonym">Pelteobagrus vachellii</name>
    <dbReference type="NCBI Taxonomy" id="175792"/>
    <lineage>
        <taxon>Eukaryota</taxon>
        <taxon>Metazoa</taxon>
        <taxon>Chordata</taxon>
        <taxon>Craniata</taxon>
        <taxon>Vertebrata</taxon>
        <taxon>Euteleostomi</taxon>
        <taxon>Actinopterygii</taxon>
        <taxon>Neopterygii</taxon>
        <taxon>Teleostei</taxon>
        <taxon>Ostariophysi</taxon>
        <taxon>Siluriformes</taxon>
        <taxon>Bagridae</taxon>
        <taxon>Tachysurus</taxon>
    </lineage>
</organism>
<dbReference type="InterPro" id="IPR013087">
    <property type="entry name" value="Znf_C2H2_type"/>
</dbReference>
<dbReference type="SUPFAM" id="SSF54928">
    <property type="entry name" value="RNA-binding domain, RBD"/>
    <property type="match status" value="1"/>
</dbReference>
<feature type="region of interest" description="Disordered" evidence="6">
    <location>
        <begin position="25"/>
        <end position="55"/>
    </location>
</feature>
<keyword evidence="3" id="KW-0863">Zinc-finger</keyword>
<feature type="compositionally biased region" description="Polar residues" evidence="6">
    <location>
        <begin position="638"/>
        <end position="653"/>
    </location>
</feature>
<feature type="compositionally biased region" description="Basic and acidic residues" evidence="6">
    <location>
        <begin position="550"/>
        <end position="574"/>
    </location>
</feature>
<keyword evidence="4" id="KW-0862">Zinc</keyword>
<feature type="region of interest" description="Disordered" evidence="6">
    <location>
        <begin position="105"/>
        <end position="136"/>
    </location>
</feature>
<dbReference type="Pfam" id="PF12874">
    <property type="entry name" value="zf-met"/>
    <property type="match status" value="2"/>
</dbReference>
<feature type="region of interest" description="Disordered" evidence="6">
    <location>
        <begin position="150"/>
        <end position="187"/>
    </location>
</feature>
<dbReference type="PROSITE" id="PS50171">
    <property type="entry name" value="ZF_MATRIN"/>
    <property type="match status" value="1"/>
</dbReference>
<evidence type="ECO:0000256" key="6">
    <source>
        <dbReference type="SAM" id="MobiDB-lite"/>
    </source>
</evidence>
<dbReference type="Gene3D" id="3.30.70.330">
    <property type="match status" value="1"/>
</dbReference>
<dbReference type="GO" id="GO:0005634">
    <property type="term" value="C:nucleus"/>
    <property type="evidence" value="ECO:0007669"/>
    <property type="project" value="UniProtKB-SubCell"/>
</dbReference>
<dbReference type="EMBL" id="JAVHJS010000013">
    <property type="protein sequence ID" value="KAK2838601.1"/>
    <property type="molecule type" value="Genomic_DNA"/>
</dbReference>
<proteinExistence type="predicted"/>
<dbReference type="Proteomes" id="UP001187315">
    <property type="component" value="Unassembled WGS sequence"/>
</dbReference>
<feature type="compositionally biased region" description="Basic and acidic residues" evidence="6">
    <location>
        <begin position="767"/>
        <end position="793"/>
    </location>
</feature>
<keyword evidence="5" id="KW-0539">Nucleus</keyword>